<proteinExistence type="predicted"/>
<evidence type="ECO:0000313" key="2">
    <source>
        <dbReference type="EMBL" id="RPD63452.1"/>
    </source>
</evidence>
<dbReference type="EMBL" id="ML122256">
    <property type="protein sequence ID" value="RPD63452.1"/>
    <property type="molecule type" value="Genomic_DNA"/>
</dbReference>
<protein>
    <recommendedName>
        <fullName evidence="4">Peptidase M16 N-terminal domain-containing protein</fullName>
    </recommendedName>
</protein>
<reference evidence="2" key="1">
    <citation type="journal article" date="2018" name="Genome Biol. Evol.">
        <title>Genomics and development of Lentinus tigrinus, a white-rot wood-decaying mushroom with dimorphic fruiting bodies.</title>
        <authorList>
            <person name="Wu B."/>
            <person name="Xu Z."/>
            <person name="Knudson A."/>
            <person name="Carlson A."/>
            <person name="Chen N."/>
            <person name="Kovaka S."/>
            <person name="LaButti K."/>
            <person name="Lipzen A."/>
            <person name="Pennachio C."/>
            <person name="Riley R."/>
            <person name="Schakwitz W."/>
            <person name="Umezawa K."/>
            <person name="Ohm R.A."/>
            <person name="Grigoriev I.V."/>
            <person name="Nagy L.G."/>
            <person name="Gibbons J."/>
            <person name="Hibbett D."/>
        </authorList>
    </citation>
    <scope>NUCLEOTIDE SEQUENCE [LARGE SCALE GENOMIC DNA]</scope>
    <source>
        <strain evidence="2">ALCF2SS1-6</strain>
    </source>
</reference>
<dbReference type="STRING" id="1328759.A0A5C2SI40"/>
<gene>
    <name evidence="2" type="ORF">L227DRAFT_561576</name>
</gene>
<dbReference type="GO" id="GO:0046872">
    <property type="term" value="F:metal ion binding"/>
    <property type="evidence" value="ECO:0007669"/>
    <property type="project" value="InterPro"/>
</dbReference>
<dbReference type="AlphaFoldDB" id="A0A5C2SI40"/>
<feature type="compositionally biased region" description="Low complexity" evidence="1">
    <location>
        <begin position="79"/>
        <end position="90"/>
    </location>
</feature>
<dbReference type="SUPFAM" id="SSF63411">
    <property type="entry name" value="LuxS/MPP-like metallohydrolase"/>
    <property type="match status" value="2"/>
</dbReference>
<dbReference type="Proteomes" id="UP000313359">
    <property type="component" value="Unassembled WGS sequence"/>
</dbReference>
<evidence type="ECO:0000256" key="1">
    <source>
        <dbReference type="SAM" id="MobiDB-lite"/>
    </source>
</evidence>
<organism evidence="2 3">
    <name type="scientific">Lentinus tigrinus ALCF2SS1-6</name>
    <dbReference type="NCBI Taxonomy" id="1328759"/>
    <lineage>
        <taxon>Eukaryota</taxon>
        <taxon>Fungi</taxon>
        <taxon>Dikarya</taxon>
        <taxon>Basidiomycota</taxon>
        <taxon>Agaricomycotina</taxon>
        <taxon>Agaricomycetes</taxon>
        <taxon>Polyporales</taxon>
        <taxon>Polyporaceae</taxon>
        <taxon>Lentinus</taxon>
    </lineage>
</organism>
<accession>A0A5C2SI40</accession>
<name>A0A5C2SI40_9APHY</name>
<evidence type="ECO:0000313" key="3">
    <source>
        <dbReference type="Proteomes" id="UP000313359"/>
    </source>
</evidence>
<evidence type="ECO:0008006" key="4">
    <source>
        <dbReference type="Google" id="ProtNLM"/>
    </source>
</evidence>
<sequence>MGSIETVSAACKGETSIALTFRNGLGNSIFATPGHHVTAEDVKAFAQSVFGAGNVAVLGTGIEAGALEELLQKSLGKFSSSASPSSTPSSYFGDETRTDAHHAPQTVFVGFGTAGAPAPELAVLASHLDPTPGPRPLLRASLLAPQKAVAKAKFSAASAFDVGDNLVSAVGPKILSGSPTSITDAVSALEKVDASAYSKRFRSLTRMSTPYAASSLLKSKPTFVAVGDIASLPYADELGL</sequence>
<keyword evidence="3" id="KW-1185">Reference proteome</keyword>
<dbReference type="InterPro" id="IPR011249">
    <property type="entry name" value="Metalloenz_LuxS/M16"/>
</dbReference>
<dbReference type="OrthoDB" id="6369905at2759"/>
<feature type="region of interest" description="Disordered" evidence="1">
    <location>
        <begin position="78"/>
        <end position="97"/>
    </location>
</feature>